<protein>
    <recommendedName>
        <fullName evidence="17">DNA polymerase IV</fullName>
        <shortName evidence="17">Pol IV</shortName>
        <ecNumber evidence="17">2.7.7.7</ecNumber>
    </recommendedName>
</protein>
<evidence type="ECO:0000256" key="16">
    <source>
        <dbReference type="ARBA" id="ARBA00049244"/>
    </source>
</evidence>
<comment type="catalytic activity">
    <reaction evidence="16 17">
        <text>DNA(n) + a 2'-deoxyribonucleoside 5'-triphosphate = DNA(n+1) + diphosphate</text>
        <dbReference type="Rhea" id="RHEA:22508"/>
        <dbReference type="Rhea" id="RHEA-COMP:17339"/>
        <dbReference type="Rhea" id="RHEA-COMP:17340"/>
        <dbReference type="ChEBI" id="CHEBI:33019"/>
        <dbReference type="ChEBI" id="CHEBI:61560"/>
        <dbReference type="ChEBI" id="CHEBI:173112"/>
        <dbReference type="EC" id="2.7.7.7"/>
    </reaction>
</comment>
<gene>
    <name evidence="17" type="primary">dinB</name>
    <name evidence="19" type="ORF">DVS28_a2750</name>
</gene>
<dbReference type="NCBIfam" id="NF003015">
    <property type="entry name" value="PRK03858.1"/>
    <property type="match status" value="1"/>
</dbReference>
<dbReference type="GO" id="GO:0000287">
    <property type="term" value="F:magnesium ion binding"/>
    <property type="evidence" value="ECO:0007669"/>
    <property type="project" value="UniProtKB-UniRule"/>
</dbReference>
<dbReference type="InterPro" id="IPR024728">
    <property type="entry name" value="PolY_HhH_motif"/>
</dbReference>
<dbReference type="OrthoDB" id="9808813at2"/>
<dbReference type="GO" id="GO:0042276">
    <property type="term" value="P:error-prone translesion synthesis"/>
    <property type="evidence" value="ECO:0007669"/>
    <property type="project" value="TreeGrafter"/>
</dbReference>
<dbReference type="Proteomes" id="UP000264006">
    <property type="component" value="Chromosome"/>
</dbReference>
<evidence type="ECO:0000313" key="20">
    <source>
        <dbReference type="Proteomes" id="UP000264006"/>
    </source>
</evidence>
<dbReference type="Pfam" id="PF11798">
    <property type="entry name" value="IMS_HHH"/>
    <property type="match status" value="1"/>
</dbReference>
<dbReference type="PANTHER" id="PTHR11076:SF33">
    <property type="entry name" value="DNA POLYMERASE KAPPA"/>
    <property type="match status" value="1"/>
</dbReference>
<dbReference type="CDD" id="cd03586">
    <property type="entry name" value="PolY_Pol_IV_kappa"/>
    <property type="match status" value="1"/>
</dbReference>
<keyword evidence="13 17" id="KW-0238">DNA-binding</keyword>
<feature type="binding site" evidence="17">
    <location>
        <position position="105"/>
    </location>
    <ligand>
        <name>Mg(2+)</name>
        <dbReference type="ChEBI" id="CHEBI:18420"/>
    </ligand>
</feature>
<dbReference type="GO" id="GO:0006261">
    <property type="term" value="P:DNA-templated DNA replication"/>
    <property type="evidence" value="ECO:0007669"/>
    <property type="project" value="UniProtKB-UniRule"/>
</dbReference>
<feature type="domain" description="UmuC" evidence="18">
    <location>
        <begin position="7"/>
        <end position="187"/>
    </location>
</feature>
<dbReference type="PANTHER" id="PTHR11076">
    <property type="entry name" value="DNA REPAIR POLYMERASE UMUC / TRANSFERASE FAMILY MEMBER"/>
    <property type="match status" value="1"/>
</dbReference>
<feature type="site" description="Substrate discrimination" evidence="17">
    <location>
        <position position="16"/>
    </location>
</feature>
<evidence type="ECO:0000256" key="1">
    <source>
        <dbReference type="ARBA" id="ARBA00004496"/>
    </source>
</evidence>
<dbReference type="InterPro" id="IPR043128">
    <property type="entry name" value="Rev_trsase/Diguanyl_cyclase"/>
</dbReference>
<dbReference type="InterPro" id="IPR036775">
    <property type="entry name" value="DNA_pol_Y-fam_lit_finger_sf"/>
</dbReference>
<comment type="similarity">
    <text evidence="2 17">Belongs to the DNA polymerase type-Y family.</text>
</comment>
<evidence type="ECO:0000256" key="10">
    <source>
        <dbReference type="ARBA" id="ARBA00022763"/>
    </source>
</evidence>
<keyword evidence="5 17" id="KW-0963">Cytoplasm</keyword>
<feature type="binding site" evidence="17">
    <location>
        <position position="11"/>
    </location>
    <ligand>
        <name>Mg(2+)</name>
        <dbReference type="ChEBI" id="CHEBI:18420"/>
    </ligand>
</feature>
<dbReference type="FunFam" id="3.30.1490.100:FF:000004">
    <property type="entry name" value="DNA polymerase IV"/>
    <property type="match status" value="1"/>
</dbReference>
<dbReference type="EC" id="2.7.7.7" evidence="17"/>
<evidence type="ECO:0000313" key="19">
    <source>
        <dbReference type="EMBL" id="AXV07429.1"/>
    </source>
</evidence>
<dbReference type="AlphaFoldDB" id="A0A346XYY2"/>
<feature type="active site" evidence="17">
    <location>
        <position position="106"/>
    </location>
</feature>
<reference evidence="19 20" key="1">
    <citation type="submission" date="2018-09" db="EMBL/GenBank/DDBJ databases">
        <title>Complete genome sequence of Euzebya sp. DY32-46 isolated from seawater of Pacific Ocean.</title>
        <authorList>
            <person name="Xu L."/>
            <person name="Wu Y.-H."/>
            <person name="Xu X.-W."/>
        </authorList>
    </citation>
    <scope>NUCLEOTIDE SEQUENCE [LARGE SCALE GENOMIC DNA]</scope>
    <source>
        <strain evidence="19 20">DY32-46</strain>
    </source>
</reference>
<dbReference type="PROSITE" id="PS50173">
    <property type="entry name" value="UMUC"/>
    <property type="match status" value="1"/>
</dbReference>
<dbReference type="Gene3D" id="3.30.70.270">
    <property type="match status" value="1"/>
</dbReference>
<keyword evidence="8 17" id="KW-0235">DNA replication</keyword>
<dbReference type="InterPro" id="IPR050116">
    <property type="entry name" value="DNA_polymerase-Y"/>
</dbReference>
<keyword evidence="4 17" id="KW-0515">Mutator protein</keyword>
<sequence length="387" mass="42433">MSIAEPILHVDMDAFYASVEVRERPELAGRPVLVGGTGGRGVVASASYEARAFGIRSAMPMARALRLCPHAVVVGSSFDLYGEVSAQLREIFESVTPMVEPLSLDEAFLDVSGSIRLFGEPVVIGELLRERIREELRLPASVGVAHNKFLAKLLSGKAKPDGLLHLPTEAALDYIAPLGVRDLWGVGAKTAERLEKFGIRTVAEVRAVPRDTMVRIVGEVGASHIADLAMARDPRTVQRHESTKGMGAEETFDADIDDPEVLRRELLRLSEKVSRRLRKHGVAGRTVTLKLRYANFSTITRSKTVDRPLDDATQLHRTVALLLDALRLERVRVRLVGVRVTNLVPAGAARQLSMTADDRWQQLERAADSARDRFGDGSVTRGALLDE</sequence>
<keyword evidence="10 17" id="KW-0227">DNA damage</keyword>
<evidence type="ECO:0000259" key="18">
    <source>
        <dbReference type="PROSITE" id="PS50173"/>
    </source>
</evidence>
<evidence type="ECO:0000256" key="8">
    <source>
        <dbReference type="ARBA" id="ARBA00022705"/>
    </source>
</evidence>
<keyword evidence="20" id="KW-1185">Reference proteome</keyword>
<dbReference type="InterPro" id="IPR022880">
    <property type="entry name" value="DNApol_IV"/>
</dbReference>
<evidence type="ECO:0000256" key="13">
    <source>
        <dbReference type="ARBA" id="ARBA00023125"/>
    </source>
</evidence>
<evidence type="ECO:0000256" key="3">
    <source>
        <dbReference type="ARBA" id="ARBA00011245"/>
    </source>
</evidence>
<evidence type="ECO:0000256" key="7">
    <source>
        <dbReference type="ARBA" id="ARBA00022695"/>
    </source>
</evidence>
<dbReference type="SUPFAM" id="SSF100879">
    <property type="entry name" value="Lesion bypass DNA polymerase (Y-family), little finger domain"/>
    <property type="match status" value="1"/>
</dbReference>
<name>A0A346XYY2_9ACTN</name>
<evidence type="ECO:0000256" key="9">
    <source>
        <dbReference type="ARBA" id="ARBA00022723"/>
    </source>
</evidence>
<dbReference type="SUPFAM" id="SSF56672">
    <property type="entry name" value="DNA/RNA polymerases"/>
    <property type="match status" value="1"/>
</dbReference>
<evidence type="ECO:0000256" key="5">
    <source>
        <dbReference type="ARBA" id="ARBA00022490"/>
    </source>
</evidence>
<comment type="cofactor">
    <cofactor evidence="17">
        <name>Mg(2+)</name>
        <dbReference type="ChEBI" id="CHEBI:18420"/>
    </cofactor>
    <text evidence="17">Binds 2 magnesium ions per subunit.</text>
</comment>
<keyword evidence="12 17" id="KW-0239">DNA-directed DNA polymerase</keyword>
<dbReference type="KEGG" id="euz:DVS28_a2750"/>
<accession>A0A346XYY2</accession>
<dbReference type="Pfam" id="PF00817">
    <property type="entry name" value="IMS"/>
    <property type="match status" value="1"/>
</dbReference>
<dbReference type="Gene3D" id="3.40.1170.60">
    <property type="match status" value="1"/>
</dbReference>
<dbReference type="Pfam" id="PF11799">
    <property type="entry name" value="IMS_C"/>
    <property type="match status" value="1"/>
</dbReference>
<comment type="subcellular location">
    <subcellularLocation>
        <location evidence="1 17">Cytoplasm</location>
    </subcellularLocation>
</comment>
<dbReference type="GO" id="GO:0009432">
    <property type="term" value="P:SOS response"/>
    <property type="evidence" value="ECO:0007669"/>
    <property type="project" value="TreeGrafter"/>
</dbReference>
<keyword evidence="11 17" id="KW-0460">Magnesium</keyword>
<dbReference type="GO" id="GO:0003684">
    <property type="term" value="F:damaged DNA binding"/>
    <property type="evidence" value="ECO:0007669"/>
    <property type="project" value="InterPro"/>
</dbReference>
<dbReference type="Gene3D" id="1.10.150.20">
    <property type="entry name" value="5' to 3' exonuclease, C-terminal subdomain"/>
    <property type="match status" value="1"/>
</dbReference>
<dbReference type="InterPro" id="IPR017961">
    <property type="entry name" value="DNA_pol_Y-fam_little_finger"/>
</dbReference>
<dbReference type="InterPro" id="IPR001126">
    <property type="entry name" value="UmuC"/>
</dbReference>
<comment type="subunit">
    <text evidence="3 17">Monomer.</text>
</comment>
<dbReference type="NCBIfam" id="NF002677">
    <property type="entry name" value="PRK02406.1"/>
    <property type="match status" value="1"/>
</dbReference>
<evidence type="ECO:0000256" key="17">
    <source>
        <dbReference type="HAMAP-Rule" id="MF_01113"/>
    </source>
</evidence>
<proteinExistence type="inferred from homology"/>
<evidence type="ECO:0000256" key="2">
    <source>
        <dbReference type="ARBA" id="ARBA00010945"/>
    </source>
</evidence>
<dbReference type="GO" id="GO:0003887">
    <property type="term" value="F:DNA-directed DNA polymerase activity"/>
    <property type="evidence" value="ECO:0007669"/>
    <property type="project" value="UniProtKB-UniRule"/>
</dbReference>
<dbReference type="Gene3D" id="3.30.1490.100">
    <property type="entry name" value="DNA polymerase, Y-family, little finger domain"/>
    <property type="match status" value="1"/>
</dbReference>
<dbReference type="GO" id="GO:0006281">
    <property type="term" value="P:DNA repair"/>
    <property type="evidence" value="ECO:0007669"/>
    <property type="project" value="UniProtKB-UniRule"/>
</dbReference>
<keyword evidence="7 17" id="KW-0548">Nucleotidyltransferase</keyword>
<comment type="function">
    <text evidence="15 17">Poorly processive, error-prone DNA polymerase involved in untargeted mutagenesis. Copies undamaged DNA at stalled replication forks, which arise in vivo from mismatched or misaligned primer ends. These misaligned primers can be extended by PolIV. Exhibits no 3'-5' exonuclease (proofreading) activity. May be involved in translesional synthesis, in conjunction with the beta clamp from PolIII.</text>
</comment>
<dbReference type="EMBL" id="CP031165">
    <property type="protein sequence ID" value="AXV07429.1"/>
    <property type="molecule type" value="Genomic_DNA"/>
</dbReference>
<dbReference type="HAMAP" id="MF_01113">
    <property type="entry name" value="DNApol_IV"/>
    <property type="match status" value="1"/>
</dbReference>
<evidence type="ECO:0000256" key="6">
    <source>
        <dbReference type="ARBA" id="ARBA00022679"/>
    </source>
</evidence>
<dbReference type="RefSeq" id="WP_114594176.1">
    <property type="nucleotide sequence ID" value="NZ_CP031165.1"/>
</dbReference>
<keyword evidence="14 17" id="KW-0234">DNA repair</keyword>
<dbReference type="FunFam" id="3.40.1170.60:FF:000001">
    <property type="entry name" value="DNA polymerase IV"/>
    <property type="match status" value="1"/>
</dbReference>
<evidence type="ECO:0000256" key="11">
    <source>
        <dbReference type="ARBA" id="ARBA00022842"/>
    </source>
</evidence>
<keyword evidence="9 17" id="KW-0479">Metal-binding</keyword>
<dbReference type="GO" id="GO:0005829">
    <property type="term" value="C:cytosol"/>
    <property type="evidence" value="ECO:0007669"/>
    <property type="project" value="TreeGrafter"/>
</dbReference>
<evidence type="ECO:0000256" key="12">
    <source>
        <dbReference type="ARBA" id="ARBA00022932"/>
    </source>
</evidence>
<organism evidence="19 20">
    <name type="scientific">Euzebya pacifica</name>
    <dbReference type="NCBI Taxonomy" id="1608957"/>
    <lineage>
        <taxon>Bacteria</taxon>
        <taxon>Bacillati</taxon>
        <taxon>Actinomycetota</taxon>
        <taxon>Nitriliruptoria</taxon>
        <taxon>Euzebyales</taxon>
    </lineage>
</organism>
<evidence type="ECO:0000256" key="14">
    <source>
        <dbReference type="ARBA" id="ARBA00023204"/>
    </source>
</evidence>
<dbReference type="InterPro" id="IPR043502">
    <property type="entry name" value="DNA/RNA_pol_sf"/>
</dbReference>
<evidence type="ECO:0000256" key="4">
    <source>
        <dbReference type="ARBA" id="ARBA00022457"/>
    </source>
</evidence>
<evidence type="ECO:0000256" key="15">
    <source>
        <dbReference type="ARBA" id="ARBA00025589"/>
    </source>
</evidence>
<keyword evidence="6 17" id="KW-0808">Transferase</keyword>